<dbReference type="InterPro" id="IPR000742">
    <property type="entry name" value="EGF"/>
</dbReference>
<evidence type="ECO:0000256" key="4">
    <source>
        <dbReference type="ARBA" id="ARBA00022729"/>
    </source>
</evidence>
<dbReference type="OrthoDB" id="6287323at2759"/>
<dbReference type="Pfam" id="PF00057">
    <property type="entry name" value="Ldl_recept_a"/>
    <property type="match status" value="4"/>
</dbReference>
<comment type="subcellular location">
    <subcellularLocation>
        <location evidence="1">Membrane</location>
        <topology evidence="1">Single-pass membrane protein</topology>
    </subcellularLocation>
</comment>
<dbReference type="EMBL" id="NEDP02004513">
    <property type="protein sequence ID" value="OWF45401.1"/>
    <property type="molecule type" value="Genomic_DNA"/>
</dbReference>
<feature type="disulfide bond" evidence="11">
    <location>
        <begin position="1450"/>
        <end position="1465"/>
    </location>
</feature>
<evidence type="ECO:0000256" key="2">
    <source>
        <dbReference type="ARBA" id="ARBA00009939"/>
    </source>
</evidence>
<feature type="disulfide bond" evidence="11">
    <location>
        <begin position="1467"/>
        <end position="1479"/>
    </location>
</feature>
<sequence>MAGPLGSIVIWILFLGTANIWNLANGQQANGTNICDYEETRETDVRDLCRNYVDLVLSDQSMELDMGRSFGNELRSKMKQIVTGVDPKYRDMMCIYKRKEYVKVKKCCKGWIPENKCDIPTCQFPCENEGKCTDVDTCTCTEGWSGYLCQDEKLKPGTNEMYCFENRECYGEKAAGYDNALVTADDCCNSGKAKSWGEYGSPMCNNCDEIADDSNPLINQNTTLNYRTCLAFGKSYFRTFDGLEYLFEGECKYVLAQGQDWSIIIEPFECTSACDCYKKITVLYHGQQLVIFQGKLTINEAEEIPTDVAQIKNGITFLQRFNLWIMIKTQEFRMKVDDKSTVYVTVDKDIASNEEIQGLCGLNNGDASDDFQMRSGQATSNPTTFGNSWNIDENFCPSASAIQPCKDEVEQANAAAACGILRMNTFRDCRNYVAFTTWYQLCVHEYCKVAAEDKEKVRCKVVGAYAHECAQHNIIVSWRNSELCAPECPEGLVYNECISPCQRSCSNLFAELSDECQSKTECVAGCTCPPGLIWQKNECVVLEDCKCSYQDKFYEPYDTIRSDCNECTCVKGQWDCTDEKCSRTASLVGLRHITTFDGKQYSFTPCSCTYTMTKVMDPKIEDRRGKLHIEIAFTDCSVAQSTLGLKCFHYLKMHYKSRSVEMRRNEIFVDSTPIDTNSNKYHLYNSPEFYIKKVTSKFVMVKGFGFQILFDFNQAVYVILDRVFVDQVKGLFGTYNDDLNDDLMMDEGMETTKVPTFTSSYRSQCSEDCNNDDSEYQCSPTPEIISLCNNLKSSEAFKECFTMGSVSVDTFLKWCREDVCAVSTQYKDDMFCEITAAMSMQCLLSNMNIDLDWNAYDPWSKKCVDYNECTSGTYTECSSICKGHCLDVQLNDQTCIEMCVPGCQCPDEGLFSPESNQLTCVNIEECPCYDPYTNGNVPANAVAVHGCTNCTCHNAVWDCENDNCDVEIVCPKNQIYKKGISGCTLTCETLDSKGRCESDVTYDGCGCPENHYKTPDGTCVTKENCPCKDNRNQYHMPNTEIEHSCKVYKCSNRKWVVIAEKNCPDVCWVSGGPHFRTFDNVDYNFDGDCTYVMAKSINLEDMVNFEVQITRLNCGISSMPCSRMVLFKMGSAKVKMVRGKAVEVDEKEVEASYYSFAIGKYQAHLSVEFPWTVLAIPDYQLSIMWDEGTRVYIFVGKLWKSHMDGLCGNYNKDTEDDLGGPASSGNLHANTYKTSSICADDSTTTFTPCEGHLSHRTKWAEEQCAVLNGELFERCRDEVAVEPYYDQCLYDACSCDNGGDCECLCNSIANYAEACNRKRVSIEWRSPRFCPIMCQKGKVYTACMSPCHQTCKNIGDEPEPYCNTTQCVEGCMCPEGFIEHEDGCIPADECPCYHESIPHPYNTSIVRNCQVCTCIRGSFECEGQECALNCTDDQFSCTDGQSCIEKIFRCDSVMDCRDGSDETECVCEPGQFTCFNGVCINMTEKCDGMHDCLDGADEIGCPYHCEESTIEQFQCANGNCIPMSFRCDGNFDCHDDTSDEMNCNYTGPCEHVAHFRCGQSGACLPLSLKCDRHDDCGDGSDEPESCQTTTSATTELPTTTIDFHNCHAYANNGSFLNYNTYMPEAKYDECYRLFSNDSNHHIDHRERWHND</sequence>
<dbReference type="SMART" id="SM00192">
    <property type="entry name" value="LDLa"/>
    <property type="match status" value="4"/>
</dbReference>
<dbReference type="FunFam" id="4.10.400.10:FF:000024">
    <property type="entry name" value="Low-density lipoprotein RecePtor related"/>
    <property type="match status" value="1"/>
</dbReference>
<evidence type="ECO:0000256" key="3">
    <source>
        <dbReference type="ARBA" id="ARBA00022692"/>
    </source>
</evidence>
<keyword evidence="5" id="KW-0677">Repeat</keyword>
<evidence type="ECO:0000256" key="1">
    <source>
        <dbReference type="ARBA" id="ARBA00004167"/>
    </source>
</evidence>
<evidence type="ECO:0000313" key="16">
    <source>
        <dbReference type="Proteomes" id="UP000242188"/>
    </source>
</evidence>
<comment type="similarity">
    <text evidence="2">Belongs to the LDLR family.</text>
</comment>
<dbReference type="FunFam" id="4.10.400.10:FF:000034">
    <property type="entry name" value="Low-density lipoprotein receptor-related protein 2"/>
    <property type="match status" value="1"/>
</dbReference>
<dbReference type="PANTHER" id="PTHR11339">
    <property type="entry name" value="EXTRACELLULAR MATRIX GLYCOPROTEIN RELATED"/>
    <property type="match status" value="1"/>
</dbReference>
<dbReference type="GO" id="GO:0016020">
    <property type="term" value="C:membrane"/>
    <property type="evidence" value="ECO:0007669"/>
    <property type="project" value="UniProtKB-SubCell"/>
</dbReference>
<dbReference type="PROSITE" id="PS50068">
    <property type="entry name" value="LDLRA_2"/>
    <property type="match status" value="4"/>
</dbReference>
<keyword evidence="16" id="KW-1185">Reference proteome</keyword>
<feature type="domain" description="VWFD" evidence="14">
    <location>
        <begin position="227"/>
        <end position="397"/>
    </location>
</feature>
<evidence type="ECO:0000259" key="13">
    <source>
        <dbReference type="PROSITE" id="PS50026"/>
    </source>
</evidence>
<protein>
    <submittedName>
        <fullName evidence="15">SCO-spondin</fullName>
    </submittedName>
</protein>
<dbReference type="FunFam" id="2.10.25.10:FF:000055">
    <property type="entry name" value="alpha-tectorin isoform X1"/>
    <property type="match status" value="2"/>
</dbReference>
<dbReference type="Gene3D" id="2.10.25.10">
    <property type="entry name" value="Laminin"/>
    <property type="match status" value="5"/>
</dbReference>
<keyword evidence="9" id="KW-0325">Glycoprotein</keyword>
<dbReference type="Gene3D" id="4.10.400.10">
    <property type="entry name" value="Low-density Lipoprotein Receptor"/>
    <property type="match status" value="4"/>
</dbReference>
<dbReference type="InterPro" id="IPR014853">
    <property type="entry name" value="VWF/SSPO/ZAN-like_Cys-rich_dom"/>
</dbReference>
<dbReference type="InterPro" id="IPR023415">
    <property type="entry name" value="LDLR_class-A_CS"/>
</dbReference>
<keyword evidence="10" id="KW-0245">EGF-like domain</keyword>
<feature type="domain" description="VWFD" evidence="14">
    <location>
        <begin position="583"/>
        <end position="770"/>
    </location>
</feature>
<dbReference type="InterPro" id="IPR002919">
    <property type="entry name" value="TIL_dom"/>
</dbReference>
<dbReference type="PROSITE" id="PS51233">
    <property type="entry name" value="VWFD"/>
    <property type="match status" value="3"/>
</dbReference>
<keyword evidence="7" id="KW-0472">Membrane</keyword>
<dbReference type="CDD" id="cd00112">
    <property type="entry name" value="LDLa"/>
    <property type="match status" value="4"/>
</dbReference>
<evidence type="ECO:0000256" key="11">
    <source>
        <dbReference type="PROSITE-ProRule" id="PRU00124"/>
    </source>
</evidence>
<feature type="signal peptide" evidence="12">
    <location>
        <begin position="1"/>
        <end position="26"/>
    </location>
</feature>
<dbReference type="STRING" id="6573.A0A210Q9J9"/>
<evidence type="ECO:0000256" key="5">
    <source>
        <dbReference type="ARBA" id="ARBA00022737"/>
    </source>
</evidence>
<evidence type="ECO:0000256" key="10">
    <source>
        <dbReference type="PROSITE-ProRule" id="PRU00076"/>
    </source>
</evidence>
<evidence type="ECO:0000256" key="8">
    <source>
        <dbReference type="ARBA" id="ARBA00023157"/>
    </source>
</evidence>
<gene>
    <name evidence="15" type="ORF">KP79_PYT19318</name>
</gene>
<keyword evidence="8 10" id="KW-1015">Disulfide bond</keyword>
<dbReference type="InterPro" id="IPR050780">
    <property type="entry name" value="Mucin_vWF_Thrombospondin_sf"/>
</dbReference>
<dbReference type="Proteomes" id="UP000242188">
    <property type="component" value="Unassembled WGS sequence"/>
</dbReference>
<accession>A0A210Q9J9</accession>
<evidence type="ECO:0000256" key="7">
    <source>
        <dbReference type="ARBA" id="ARBA00023136"/>
    </source>
</evidence>
<feature type="disulfide bond" evidence="10">
    <location>
        <begin position="122"/>
        <end position="132"/>
    </location>
</feature>
<feature type="disulfide bond" evidence="10">
    <location>
        <begin position="140"/>
        <end position="149"/>
    </location>
</feature>
<dbReference type="PROSITE" id="PS01186">
    <property type="entry name" value="EGF_2"/>
    <property type="match status" value="1"/>
</dbReference>
<feature type="disulfide bond" evidence="11">
    <location>
        <begin position="1486"/>
        <end position="1501"/>
    </location>
</feature>
<reference evidence="15 16" key="1">
    <citation type="journal article" date="2017" name="Nat. Ecol. Evol.">
        <title>Scallop genome provides insights into evolution of bilaterian karyotype and development.</title>
        <authorList>
            <person name="Wang S."/>
            <person name="Zhang J."/>
            <person name="Jiao W."/>
            <person name="Li J."/>
            <person name="Xun X."/>
            <person name="Sun Y."/>
            <person name="Guo X."/>
            <person name="Huan P."/>
            <person name="Dong B."/>
            <person name="Zhang L."/>
            <person name="Hu X."/>
            <person name="Sun X."/>
            <person name="Wang J."/>
            <person name="Zhao C."/>
            <person name="Wang Y."/>
            <person name="Wang D."/>
            <person name="Huang X."/>
            <person name="Wang R."/>
            <person name="Lv J."/>
            <person name="Li Y."/>
            <person name="Zhang Z."/>
            <person name="Liu B."/>
            <person name="Lu W."/>
            <person name="Hui Y."/>
            <person name="Liang J."/>
            <person name="Zhou Z."/>
            <person name="Hou R."/>
            <person name="Li X."/>
            <person name="Liu Y."/>
            <person name="Li H."/>
            <person name="Ning X."/>
            <person name="Lin Y."/>
            <person name="Zhao L."/>
            <person name="Xing Q."/>
            <person name="Dou J."/>
            <person name="Li Y."/>
            <person name="Mao J."/>
            <person name="Guo H."/>
            <person name="Dou H."/>
            <person name="Li T."/>
            <person name="Mu C."/>
            <person name="Jiang W."/>
            <person name="Fu Q."/>
            <person name="Fu X."/>
            <person name="Miao Y."/>
            <person name="Liu J."/>
            <person name="Yu Q."/>
            <person name="Li R."/>
            <person name="Liao H."/>
            <person name="Li X."/>
            <person name="Kong Y."/>
            <person name="Jiang Z."/>
            <person name="Chourrout D."/>
            <person name="Li R."/>
            <person name="Bao Z."/>
        </authorList>
    </citation>
    <scope>NUCLEOTIDE SEQUENCE [LARGE SCALE GENOMIC DNA]</scope>
    <source>
        <strain evidence="15 16">PY_sf001</strain>
    </source>
</reference>
<dbReference type="Pfam" id="PF01826">
    <property type="entry name" value="TIL"/>
    <property type="match status" value="2"/>
</dbReference>
<evidence type="ECO:0000256" key="6">
    <source>
        <dbReference type="ARBA" id="ARBA00022989"/>
    </source>
</evidence>
<dbReference type="SUPFAM" id="SSF57424">
    <property type="entry name" value="LDL receptor-like module"/>
    <property type="match status" value="4"/>
</dbReference>
<proteinExistence type="inferred from homology"/>
<dbReference type="InterPro" id="IPR036055">
    <property type="entry name" value="LDL_receptor-like_sf"/>
</dbReference>
<comment type="caution">
    <text evidence="15">The sequence shown here is derived from an EMBL/GenBank/DDBJ whole genome shotgun (WGS) entry which is preliminary data.</text>
</comment>
<feature type="domain" description="EGF-like" evidence="13">
    <location>
        <begin position="118"/>
        <end position="150"/>
    </location>
</feature>
<dbReference type="PROSITE" id="PS01209">
    <property type="entry name" value="LDLRA_1"/>
    <property type="match status" value="1"/>
</dbReference>
<dbReference type="SMART" id="SM00216">
    <property type="entry name" value="VWD"/>
    <property type="match status" value="3"/>
</dbReference>
<evidence type="ECO:0000256" key="12">
    <source>
        <dbReference type="SAM" id="SignalP"/>
    </source>
</evidence>
<dbReference type="PROSITE" id="PS00022">
    <property type="entry name" value="EGF_1"/>
    <property type="match status" value="1"/>
</dbReference>
<dbReference type="Pfam" id="PF00094">
    <property type="entry name" value="VWD"/>
    <property type="match status" value="3"/>
</dbReference>
<dbReference type="Pfam" id="PF08742">
    <property type="entry name" value="C8"/>
    <property type="match status" value="3"/>
</dbReference>
<feature type="disulfide bond" evidence="11">
    <location>
        <begin position="1474"/>
        <end position="1492"/>
    </location>
</feature>
<comment type="caution">
    <text evidence="10">Lacks conserved residue(s) required for the propagation of feature annotation.</text>
</comment>
<organism evidence="15 16">
    <name type="scientific">Mizuhopecten yessoensis</name>
    <name type="common">Japanese scallop</name>
    <name type="synonym">Patinopecten yessoensis</name>
    <dbReference type="NCBI Taxonomy" id="6573"/>
    <lineage>
        <taxon>Eukaryota</taxon>
        <taxon>Metazoa</taxon>
        <taxon>Spiralia</taxon>
        <taxon>Lophotrochozoa</taxon>
        <taxon>Mollusca</taxon>
        <taxon>Bivalvia</taxon>
        <taxon>Autobranchia</taxon>
        <taxon>Pteriomorphia</taxon>
        <taxon>Pectinida</taxon>
        <taxon>Pectinoidea</taxon>
        <taxon>Pectinidae</taxon>
        <taxon>Mizuhopecten</taxon>
    </lineage>
</organism>
<keyword evidence="6" id="KW-1133">Transmembrane helix</keyword>
<dbReference type="InterPro" id="IPR002172">
    <property type="entry name" value="LDrepeatLR_classA_rpt"/>
</dbReference>
<feature type="domain" description="VWFD" evidence="14">
    <location>
        <begin position="1065"/>
        <end position="1239"/>
    </location>
</feature>
<evidence type="ECO:0000313" key="15">
    <source>
        <dbReference type="EMBL" id="OWF45401.1"/>
    </source>
</evidence>
<keyword evidence="3" id="KW-0812">Transmembrane</keyword>
<evidence type="ECO:0000256" key="9">
    <source>
        <dbReference type="ARBA" id="ARBA00023180"/>
    </source>
</evidence>
<dbReference type="SUPFAM" id="SSF57567">
    <property type="entry name" value="Serine protease inhibitors"/>
    <property type="match status" value="4"/>
</dbReference>
<dbReference type="InterPro" id="IPR001846">
    <property type="entry name" value="VWF_type-D"/>
</dbReference>
<keyword evidence="4 12" id="KW-0732">Signal</keyword>
<dbReference type="SMART" id="SM00832">
    <property type="entry name" value="C8"/>
    <property type="match status" value="2"/>
</dbReference>
<feature type="chain" id="PRO_5012080864" evidence="12">
    <location>
        <begin position="27"/>
        <end position="1651"/>
    </location>
</feature>
<name>A0A210Q9J9_MIZYE</name>
<feature type="disulfide bond" evidence="11">
    <location>
        <begin position="1515"/>
        <end position="1533"/>
    </location>
</feature>
<dbReference type="InterPro" id="IPR036084">
    <property type="entry name" value="Ser_inhib-like_sf"/>
</dbReference>
<dbReference type="PROSITE" id="PS50026">
    <property type="entry name" value="EGF_3"/>
    <property type="match status" value="1"/>
</dbReference>
<evidence type="ECO:0000259" key="14">
    <source>
        <dbReference type="PROSITE" id="PS51233"/>
    </source>
</evidence>
<dbReference type="CDD" id="cd19941">
    <property type="entry name" value="TIL"/>
    <property type="match status" value="4"/>
</dbReference>
<dbReference type="PRINTS" id="PR00261">
    <property type="entry name" value="LDLRECEPTOR"/>
</dbReference>